<dbReference type="InterPro" id="IPR035924">
    <property type="entry name" value="FlaG-like_sf"/>
</dbReference>
<keyword evidence="2" id="KW-1185">Reference proteome</keyword>
<evidence type="ECO:0000313" key="1">
    <source>
        <dbReference type="EMBL" id="GEN54427.1"/>
    </source>
</evidence>
<protein>
    <submittedName>
        <fullName evidence="1">Uncharacterized protein</fullName>
    </submittedName>
</protein>
<organism evidence="1 2">
    <name type="scientific">Halobacillus faecis</name>
    <dbReference type="NCBI Taxonomy" id="360184"/>
    <lineage>
        <taxon>Bacteria</taxon>
        <taxon>Bacillati</taxon>
        <taxon>Bacillota</taxon>
        <taxon>Bacilli</taxon>
        <taxon>Bacillales</taxon>
        <taxon>Bacillaceae</taxon>
        <taxon>Halobacillus</taxon>
    </lineage>
</organism>
<proteinExistence type="predicted"/>
<dbReference type="Gene3D" id="3.30.160.170">
    <property type="entry name" value="FlaG-like"/>
    <property type="match status" value="1"/>
</dbReference>
<dbReference type="SUPFAM" id="SSF160214">
    <property type="entry name" value="FlaG-like"/>
    <property type="match status" value="1"/>
</dbReference>
<sequence length="58" mass="6917">MKATVSMNEILKKLETSLRFQFHEKLEEYYVTIVDNQTEQVIKEIPPLERCLTCMLQL</sequence>
<dbReference type="InterPro" id="IPR005186">
    <property type="entry name" value="FlaG"/>
</dbReference>
<dbReference type="Pfam" id="PF03646">
    <property type="entry name" value="FlaG"/>
    <property type="match status" value="1"/>
</dbReference>
<comment type="caution">
    <text evidence="1">The sequence shown here is derived from an EMBL/GenBank/DDBJ whole genome shotgun (WGS) entry which is preliminary data.</text>
</comment>
<gene>
    <name evidence="1" type="ORF">HFA01_26890</name>
</gene>
<reference evidence="1 2" key="1">
    <citation type="submission" date="2019-07" db="EMBL/GenBank/DDBJ databases">
        <title>Whole genome shotgun sequence of Halobacillus faecis NBRC 103569.</title>
        <authorList>
            <person name="Hosoyama A."/>
            <person name="Uohara A."/>
            <person name="Ohji S."/>
            <person name="Ichikawa N."/>
        </authorList>
    </citation>
    <scope>NUCLEOTIDE SEQUENCE [LARGE SCALE GENOMIC DNA]</scope>
    <source>
        <strain evidence="1 2">NBRC 103569</strain>
    </source>
</reference>
<evidence type="ECO:0000313" key="2">
    <source>
        <dbReference type="Proteomes" id="UP000321886"/>
    </source>
</evidence>
<accession>A0A511WU38</accession>
<dbReference type="AlphaFoldDB" id="A0A511WU38"/>
<name>A0A511WU38_9BACI</name>
<dbReference type="EMBL" id="BJYD01000024">
    <property type="protein sequence ID" value="GEN54427.1"/>
    <property type="molecule type" value="Genomic_DNA"/>
</dbReference>
<dbReference type="Proteomes" id="UP000321886">
    <property type="component" value="Unassembled WGS sequence"/>
</dbReference>